<protein>
    <recommendedName>
        <fullName evidence="3">Fibronectin type-III domain-containing protein</fullName>
    </recommendedName>
</protein>
<dbReference type="EMBL" id="NJBO01000034">
    <property type="protein sequence ID" value="TKJ37291.1"/>
    <property type="molecule type" value="Genomic_DNA"/>
</dbReference>
<proteinExistence type="predicted"/>
<evidence type="ECO:0008006" key="3">
    <source>
        <dbReference type="Google" id="ProtNLM"/>
    </source>
</evidence>
<comment type="caution">
    <text evidence="1">The sequence shown here is derived from an EMBL/GenBank/DDBJ whole genome shotgun (WGS) entry which is preliminary data.</text>
</comment>
<dbReference type="PROSITE" id="PS51257">
    <property type="entry name" value="PROKAR_LIPOPROTEIN"/>
    <property type="match status" value="1"/>
</dbReference>
<reference evidence="1 2" key="1">
    <citation type="submission" date="2017-06" db="EMBL/GenBank/DDBJ databases">
        <title>Novel microbial phyla capable of carbon fixation and sulfur reduction in deep-sea sediments.</title>
        <authorList>
            <person name="Huang J."/>
            <person name="Baker B."/>
            <person name="Wang Y."/>
        </authorList>
    </citation>
    <scope>NUCLEOTIDE SEQUENCE [LARGE SCALE GENOMIC DNA]</scope>
    <source>
        <strain evidence="1">B3_TA06</strain>
    </source>
</reference>
<dbReference type="AlphaFoldDB" id="A0A532UQT5"/>
<organism evidence="1 2">
    <name type="scientific">candidate division TA06 bacterium B3_TA06</name>
    <dbReference type="NCBI Taxonomy" id="2012487"/>
    <lineage>
        <taxon>Bacteria</taxon>
        <taxon>Bacteria division TA06</taxon>
    </lineage>
</organism>
<gene>
    <name evidence="1" type="ORF">CEE36_11130</name>
</gene>
<accession>A0A532UQT5</accession>
<evidence type="ECO:0000313" key="1">
    <source>
        <dbReference type="EMBL" id="TKJ37291.1"/>
    </source>
</evidence>
<sequence>MIKNVKRVVLLATALLVITAFISCQEEIVELPEPPILVSPTDGAEFSNQAPTFVWNLEPLAEHYLIRITQNSSHQAIVNDTTQDTTYTLSELLFAQLWGGTYTWAVASLCEREGPQWSDSRSFEIDRPEPPDSVLISPQDGSVFDNQPPVFLWHSFEGANGYVLRVVRDSFMLGELLVEDTLNDTTYTMTKNMFEGAVNGNYVWAVAPIIHDDKIGWWEFRTFSIEKPLPEGPQLIQPLDGEGFESEPPTFIWLAEPLATSYWLVLYGTTTPFPDTLVSDTVADTNYTLNQKLFAESFNGDYTWKVASISTAGELVWSESRNLAFHKPLPELDLDTTYFPFGLNYEWTYERYNVYYEYYDSYEWYETITVRVVDSVFTTTGWSFDLEGFNQEGYESETFWDVGKHVYIHGEVIAVFNKEKINLNPEPRGSYEEGFEVSYKNDTLYLASYNPGNYSSSRSSTYRLKGIGVVKQSHYESRDYGWVGWSADDRLLYFIKDGDTVWRAEE</sequence>
<dbReference type="InterPro" id="IPR013783">
    <property type="entry name" value="Ig-like_fold"/>
</dbReference>
<name>A0A532UQT5_UNCT6</name>
<dbReference type="Proteomes" id="UP000317778">
    <property type="component" value="Unassembled WGS sequence"/>
</dbReference>
<dbReference type="Gene3D" id="2.60.40.10">
    <property type="entry name" value="Immunoglobulins"/>
    <property type="match status" value="3"/>
</dbReference>
<evidence type="ECO:0000313" key="2">
    <source>
        <dbReference type="Proteomes" id="UP000317778"/>
    </source>
</evidence>